<dbReference type="AlphaFoldDB" id="A0A4R4DYJ6"/>
<evidence type="ECO:0000313" key="2">
    <source>
        <dbReference type="EMBL" id="TCZ66165.1"/>
    </source>
</evidence>
<dbReference type="PANTHER" id="PTHR43812:SF2">
    <property type="entry name" value="FLAVIN REDUCTASE LIKE DOMAIN-CONTAINING PROTEIN"/>
    <property type="match status" value="1"/>
</dbReference>
<dbReference type="EMBL" id="SKBM01000002">
    <property type="protein sequence ID" value="TCZ66165.1"/>
    <property type="molecule type" value="Genomic_DNA"/>
</dbReference>
<proteinExistence type="predicted"/>
<dbReference type="SUPFAM" id="SSF50475">
    <property type="entry name" value="FMN-binding split barrel"/>
    <property type="match status" value="1"/>
</dbReference>
<dbReference type="Proteomes" id="UP000295023">
    <property type="component" value="Unassembled WGS sequence"/>
</dbReference>
<feature type="domain" description="Flavin reductase like" evidence="1">
    <location>
        <begin position="18"/>
        <end position="171"/>
    </location>
</feature>
<protein>
    <submittedName>
        <fullName evidence="2">Flavin reductase family protein</fullName>
    </submittedName>
</protein>
<gene>
    <name evidence="2" type="ORF">EXY23_03570</name>
</gene>
<sequence length="210" mass="22595">MFYEPRLGHGLAYDPFKAIVAPRPIGWISTLDREGRANLAPYSFFNAVHSRPPMLAFTSETMKHSAANAIATGEFVFNLCTRPLFEAMNISSGALAEGESEFAAAGLATAPCRIVRAPRVAASPAALECRVVHSMQLHDLDGAALEGWLILGQVVGVHIDEACLRDGRFDTAAAQPLARCGYRDYATVTEVFEALRPTDGGAYSPGQPDR</sequence>
<name>A0A4R4DYJ6_9PROT</name>
<dbReference type="Gene3D" id="2.30.110.10">
    <property type="entry name" value="Electron Transport, Fmn-binding Protein, Chain A"/>
    <property type="match status" value="1"/>
</dbReference>
<dbReference type="GO" id="GO:0010181">
    <property type="term" value="F:FMN binding"/>
    <property type="evidence" value="ECO:0007669"/>
    <property type="project" value="InterPro"/>
</dbReference>
<dbReference type="OrthoDB" id="9783347at2"/>
<dbReference type="PANTHER" id="PTHR43812">
    <property type="entry name" value="BLR2425 PROTEIN"/>
    <property type="match status" value="1"/>
</dbReference>
<dbReference type="RefSeq" id="WP_132284603.1">
    <property type="nucleotide sequence ID" value="NZ_SKBM01000002.1"/>
</dbReference>
<dbReference type="GO" id="GO:0016646">
    <property type="term" value="F:oxidoreductase activity, acting on the CH-NH group of donors, NAD or NADP as acceptor"/>
    <property type="evidence" value="ECO:0007669"/>
    <property type="project" value="UniProtKB-ARBA"/>
</dbReference>
<dbReference type="InterPro" id="IPR012349">
    <property type="entry name" value="Split_barrel_FMN-bd"/>
</dbReference>
<reference evidence="2 3" key="1">
    <citation type="submission" date="2019-03" db="EMBL/GenBank/DDBJ databases">
        <title>Paracraurococcus aquatilis NE82 genome sequence.</title>
        <authorList>
            <person name="Zhao Y."/>
            <person name="Du Z."/>
        </authorList>
    </citation>
    <scope>NUCLEOTIDE SEQUENCE [LARGE SCALE GENOMIC DNA]</scope>
    <source>
        <strain evidence="2 3">NE82</strain>
    </source>
</reference>
<comment type="caution">
    <text evidence="2">The sequence shown here is derived from an EMBL/GenBank/DDBJ whole genome shotgun (WGS) entry which is preliminary data.</text>
</comment>
<dbReference type="SMART" id="SM00903">
    <property type="entry name" value="Flavin_Reduct"/>
    <property type="match status" value="1"/>
</dbReference>
<accession>A0A4R4DYJ6</accession>
<evidence type="ECO:0000313" key="3">
    <source>
        <dbReference type="Proteomes" id="UP000295023"/>
    </source>
</evidence>
<evidence type="ECO:0000259" key="1">
    <source>
        <dbReference type="SMART" id="SM00903"/>
    </source>
</evidence>
<keyword evidence="3" id="KW-1185">Reference proteome</keyword>
<organism evidence="2 3">
    <name type="scientific">Roseicella aquatilis</name>
    <dbReference type="NCBI Taxonomy" id="2527868"/>
    <lineage>
        <taxon>Bacteria</taxon>
        <taxon>Pseudomonadati</taxon>
        <taxon>Pseudomonadota</taxon>
        <taxon>Alphaproteobacteria</taxon>
        <taxon>Acetobacterales</taxon>
        <taxon>Roseomonadaceae</taxon>
        <taxon>Roseicella</taxon>
    </lineage>
</organism>
<dbReference type="Pfam" id="PF01613">
    <property type="entry name" value="Flavin_Reduct"/>
    <property type="match status" value="1"/>
</dbReference>
<dbReference type="InterPro" id="IPR002563">
    <property type="entry name" value="Flavin_Rdtase-like_dom"/>
</dbReference>